<accession>A0A6L3ZER9</accession>
<sequence length="935" mass="106829">MPKPFLELVAKNLQTLHPHGFEDVCIVLPSRRASLFLKRTLAALSPDPVISPLIVVIDELTSDLSGLFSTDTLTLQFQLYSSYVKVYGSEAESFENFIKWSSRLLQDYNEIDRYMVDAKAIFENVTDAKALERWGVEGDTPEMIEAYIRFWKKLHPIYLDFQQELFKSKRAYQGLMYREAATKVQSENALEHWCKKKGCSSIYFVGFNALNTAEQVILKSGLESGLAHVWFDADPYYLDDPAQEAGMFMRQYRQWRSFDGVEFPFVVDRLRAEPRKIEIIGVPKQIGMAKTLSGVLSDMKADIADRDVADHMALVLADEGLLMPVLNSIPSEFEEVNVTMGLPLRELNLANSVEIILEAHERALRLQKEEGRSFQIYHKDLERLLLQPFYQFHLGEVNAHAVLDKMRKYNAPFLGVKKLSEWMPNTSLLDLLKEQSPAEIILALSVALAEYHDNADVLPEDLEAAQHLYRVSLRLLELFEEHALETDMTTTLHLYRQLLKDESLDFFGEPLNGLQVMGVLETRLLSFDNLIMTSVNEDVLPAGRSENSFIPYDIKRFFGLPTHKEKDAIYAYHFYRLLSGTKRVVLLYNTESDGFNAGEASRFIEQIRHEFINFSNTEIVERVYSTHVSKDQLATSFQLERGSYLDEAFQKRAEKGIAPSHLKLWVENPVDFYHKVILGQGDVEEVEEVLGDRSMGNVIHKVLEDFYRQFIGGRPSDQDYKNILSRLPELLYATYKEEAGRDLEVEGRNNLVGHAMVQMTRNFLVEERKRAAAYEATGRDWMIRGVEVDMRHQLEVPGLAFPVLVKGFADRLDTLDGVWEVIDYKTGSAKATELNVVEIDEVANNPEKAKALQLMTYAWLVDKSQSDVQAVSAGIFGMRKNKDGLMVLSVGRDKRSEINSADLQTFEEVLTSLLYDIFHNEGVIAPNEEEFVEES</sequence>
<dbReference type="SUPFAM" id="SSF52540">
    <property type="entry name" value="P-loop containing nucleoside triphosphate hydrolases"/>
    <property type="match status" value="1"/>
</dbReference>
<dbReference type="OrthoDB" id="9762792at2"/>
<dbReference type="RefSeq" id="WP_151693762.1">
    <property type="nucleotide sequence ID" value="NZ_BMGX01000001.1"/>
</dbReference>
<evidence type="ECO:0000313" key="2">
    <source>
        <dbReference type="EMBL" id="KAB2816335.1"/>
    </source>
</evidence>
<dbReference type="InterPro" id="IPR011604">
    <property type="entry name" value="PDDEXK-like_dom_sf"/>
</dbReference>
<comment type="caution">
    <text evidence="2">The sequence shown here is derived from an EMBL/GenBank/DDBJ whole genome shotgun (WGS) entry which is preliminary data.</text>
</comment>
<reference evidence="2 3" key="1">
    <citation type="submission" date="2019-10" db="EMBL/GenBank/DDBJ databases">
        <title>Genome sequence of Phaeocystidibacter marisrubri JCM30614 (type strain).</title>
        <authorList>
            <person name="Bowman J.P."/>
        </authorList>
    </citation>
    <scope>NUCLEOTIDE SEQUENCE [LARGE SCALE GENOMIC DNA]</scope>
    <source>
        <strain evidence="2 3">JCM 30614</strain>
    </source>
</reference>
<evidence type="ECO:0000259" key="1">
    <source>
        <dbReference type="Pfam" id="PF12705"/>
    </source>
</evidence>
<dbReference type="Gene3D" id="3.90.320.10">
    <property type="match status" value="1"/>
</dbReference>
<organism evidence="2 3">
    <name type="scientific">Phaeocystidibacter marisrubri</name>
    <dbReference type="NCBI Taxonomy" id="1577780"/>
    <lineage>
        <taxon>Bacteria</taxon>
        <taxon>Pseudomonadati</taxon>
        <taxon>Bacteroidota</taxon>
        <taxon>Flavobacteriia</taxon>
        <taxon>Flavobacteriales</taxon>
        <taxon>Phaeocystidibacteraceae</taxon>
        <taxon>Phaeocystidibacter</taxon>
    </lineage>
</organism>
<dbReference type="Proteomes" id="UP000484164">
    <property type="component" value="Unassembled WGS sequence"/>
</dbReference>
<dbReference type="Pfam" id="PF12705">
    <property type="entry name" value="PDDEXK_1"/>
    <property type="match status" value="1"/>
</dbReference>
<dbReference type="AlphaFoldDB" id="A0A6L3ZER9"/>
<proteinExistence type="predicted"/>
<name>A0A6L3ZER9_9FLAO</name>
<dbReference type="InterPro" id="IPR027417">
    <property type="entry name" value="P-loop_NTPase"/>
</dbReference>
<keyword evidence="3" id="KW-1185">Reference proteome</keyword>
<protein>
    <recommendedName>
        <fullName evidence="1">PD-(D/E)XK endonuclease-like domain-containing protein</fullName>
    </recommendedName>
</protein>
<dbReference type="EMBL" id="WBVQ01000002">
    <property type="protein sequence ID" value="KAB2816335.1"/>
    <property type="molecule type" value="Genomic_DNA"/>
</dbReference>
<evidence type="ECO:0000313" key="3">
    <source>
        <dbReference type="Proteomes" id="UP000484164"/>
    </source>
</evidence>
<dbReference type="InterPro" id="IPR038726">
    <property type="entry name" value="PDDEXK_AddAB-type"/>
</dbReference>
<gene>
    <name evidence="2" type="ORF">F8C82_11665</name>
</gene>
<feature type="domain" description="PD-(D/E)XK endonuclease-like" evidence="1">
    <location>
        <begin position="658"/>
        <end position="920"/>
    </location>
</feature>